<dbReference type="GO" id="GO:0019478">
    <property type="term" value="P:D-amino acid catabolic process"/>
    <property type="evidence" value="ECO:0007669"/>
    <property type="project" value="TreeGrafter"/>
</dbReference>
<evidence type="ECO:0000256" key="4">
    <source>
        <dbReference type="ARBA" id="ARBA00022827"/>
    </source>
</evidence>
<feature type="binding site" evidence="6">
    <location>
        <position position="188"/>
    </location>
    <ligand>
        <name>FAD</name>
        <dbReference type="ChEBI" id="CHEBI:57692"/>
    </ligand>
</feature>
<dbReference type="Gene3D" id="3.30.9.10">
    <property type="entry name" value="D-Amino Acid Oxidase, subunit A, domain 2"/>
    <property type="match status" value="1"/>
</dbReference>
<dbReference type="EMBL" id="BTGB01000005">
    <property type="protein sequence ID" value="GMM47433.1"/>
    <property type="molecule type" value="Genomic_DNA"/>
</dbReference>
<comment type="cofactor">
    <cofactor evidence="1 6">
        <name>FAD</name>
        <dbReference type="ChEBI" id="CHEBI:57692"/>
    </cofactor>
</comment>
<evidence type="ECO:0000256" key="5">
    <source>
        <dbReference type="ARBA" id="ARBA00023002"/>
    </source>
</evidence>
<feature type="binding site" evidence="6">
    <location>
        <position position="301"/>
    </location>
    <ligand>
        <name>D-dopa</name>
        <dbReference type="ChEBI" id="CHEBI:149689"/>
    </ligand>
</feature>
<feature type="binding site" evidence="6">
    <location>
        <position position="227"/>
    </location>
    <ligand>
        <name>D-dopa</name>
        <dbReference type="ChEBI" id="CHEBI:149689"/>
    </ligand>
</feature>
<dbReference type="Proteomes" id="UP001378960">
    <property type="component" value="Unassembled WGS sequence"/>
</dbReference>
<dbReference type="InterPro" id="IPR023209">
    <property type="entry name" value="DAO"/>
</dbReference>
<evidence type="ECO:0000313" key="9">
    <source>
        <dbReference type="Proteomes" id="UP001378960"/>
    </source>
</evidence>
<organism evidence="8 9">
    <name type="scientific">Pichia kluyveri</name>
    <name type="common">Yeast</name>
    <dbReference type="NCBI Taxonomy" id="36015"/>
    <lineage>
        <taxon>Eukaryota</taxon>
        <taxon>Fungi</taxon>
        <taxon>Dikarya</taxon>
        <taxon>Ascomycota</taxon>
        <taxon>Saccharomycotina</taxon>
        <taxon>Pichiomycetes</taxon>
        <taxon>Pichiales</taxon>
        <taxon>Pichiaceae</taxon>
        <taxon>Pichia</taxon>
    </lineage>
</organism>
<dbReference type="Pfam" id="PF01266">
    <property type="entry name" value="DAO"/>
    <property type="match status" value="1"/>
</dbReference>
<evidence type="ECO:0000313" key="8">
    <source>
        <dbReference type="EMBL" id="GMM47433.1"/>
    </source>
</evidence>
<dbReference type="Gene3D" id="3.40.50.720">
    <property type="entry name" value="NAD(P)-binding Rossmann-like Domain"/>
    <property type="match status" value="1"/>
</dbReference>
<sequence length="354" mass="39720">MSKQIVVVGAGVIGLTCAWILSEKGYKVTIVANRFPSTFNDDIDYTSPWAGAHFRPFPSTNEGDLKDFPLTRVTFDVLKEISAKFPESSVKFMKGIDYVEADEELYSSLSTGYAEGLKNFEIISKELLPKNVKFGAKYDSWCLNSPLYLQFLERRLRMYYGVEFVNSTVVSLKAISQNFPNSSIINCTGLGLRYHGGYDSKCFQVRGQTLLVRPPKNCSYKNMTVTHRLPGGKYSFVIPRPFDGGIIVGGTRQPGVLTAATNYEDKEELIKNAMERFPELIIYDDNSNPTLDVKKINVGFRPMRQGGVRLEKERIPNSSNSIIHCYGFGSSGFEMSWGAAELVFKLVEDVQSKF</sequence>
<keyword evidence="5" id="KW-0560">Oxidoreductase</keyword>
<accession>A0AAV5R7R1</accession>
<dbReference type="PIRSF" id="PIRSF000189">
    <property type="entry name" value="D-aa_oxidase"/>
    <property type="match status" value="1"/>
</dbReference>
<dbReference type="SUPFAM" id="SSF54373">
    <property type="entry name" value="FAD-linked reductases, C-terminal domain"/>
    <property type="match status" value="1"/>
</dbReference>
<evidence type="ECO:0000256" key="6">
    <source>
        <dbReference type="PIRSR" id="PIRSR000189-1"/>
    </source>
</evidence>
<dbReference type="SUPFAM" id="SSF51971">
    <property type="entry name" value="Nucleotide-binding domain"/>
    <property type="match status" value="1"/>
</dbReference>
<dbReference type="AlphaFoldDB" id="A0AAV5R7R1"/>
<gene>
    <name evidence="8" type="ORF">DAPK24_040080</name>
</gene>
<evidence type="ECO:0000259" key="7">
    <source>
        <dbReference type="Pfam" id="PF01266"/>
    </source>
</evidence>
<keyword evidence="4 6" id="KW-0274">FAD</keyword>
<feature type="domain" description="FAD dependent oxidoreductase" evidence="7">
    <location>
        <begin position="5"/>
        <end position="344"/>
    </location>
</feature>
<feature type="binding site" evidence="6">
    <location>
        <begin position="46"/>
        <end position="47"/>
    </location>
    <ligand>
        <name>FAD</name>
        <dbReference type="ChEBI" id="CHEBI:57692"/>
    </ligand>
</feature>
<dbReference type="InterPro" id="IPR006076">
    <property type="entry name" value="FAD-dep_OxRdtase"/>
</dbReference>
<evidence type="ECO:0000256" key="1">
    <source>
        <dbReference type="ARBA" id="ARBA00001974"/>
    </source>
</evidence>
<dbReference type="PANTHER" id="PTHR11530">
    <property type="entry name" value="D-AMINO ACID OXIDASE"/>
    <property type="match status" value="1"/>
</dbReference>
<name>A0AAV5R7R1_PICKL</name>
<reference evidence="8 9" key="1">
    <citation type="journal article" date="2023" name="Elife">
        <title>Identification of key yeast species and microbe-microbe interactions impacting larval growth of Drosophila in the wild.</title>
        <authorList>
            <person name="Mure A."/>
            <person name="Sugiura Y."/>
            <person name="Maeda R."/>
            <person name="Honda K."/>
            <person name="Sakurai N."/>
            <person name="Takahashi Y."/>
            <person name="Watada M."/>
            <person name="Katoh T."/>
            <person name="Gotoh A."/>
            <person name="Gotoh Y."/>
            <person name="Taniguchi I."/>
            <person name="Nakamura K."/>
            <person name="Hayashi T."/>
            <person name="Katayama T."/>
            <person name="Uemura T."/>
            <person name="Hattori Y."/>
        </authorList>
    </citation>
    <scope>NUCLEOTIDE SEQUENCE [LARGE SCALE GENOMIC DNA]</scope>
    <source>
        <strain evidence="8 9">PK-24</strain>
    </source>
</reference>
<dbReference type="GO" id="GO:0071949">
    <property type="term" value="F:FAD binding"/>
    <property type="evidence" value="ECO:0007669"/>
    <property type="project" value="InterPro"/>
</dbReference>
<evidence type="ECO:0000256" key="2">
    <source>
        <dbReference type="ARBA" id="ARBA00006730"/>
    </source>
</evidence>
<dbReference type="GO" id="GO:0003884">
    <property type="term" value="F:D-amino-acid oxidase activity"/>
    <property type="evidence" value="ECO:0007669"/>
    <property type="project" value="InterPro"/>
</dbReference>
<dbReference type="GO" id="GO:0005737">
    <property type="term" value="C:cytoplasm"/>
    <property type="evidence" value="ECO:0007669"/>
    <property type="project" value="TreeGrafter"/>
</dbReference>
<keyword evidence="9" id="KW-1185">Reference proteome</keyword>
<comment type="similarity">
    <text evidence="2">Belongs to the DAMOX/DASOX family.</text>
</comment>
<protein>
    <recommendedName>
        <fullName evidence="7">FAD dependent oxidoreductase domain-containing protein</fullName>
    </recommendedName>
</protein>
<keyword evidence="3" id="KW-0285">Flavoprotein</keyword>
<feature type="binding site" evidence="6">
    <location>
        <position position="169"/>
    </location>
    <ligand>
        <name>FAD</name>
        <dbReference type="ChEBI" id="CHEBI:57692"/>
    </ligand>
</feature>
<proteinExistence type="inferred from homology"/>
<evidence type="ECO:0000256" key="3">
    <source>
        <dbReference type="ARBA" id="ARBA00022630"/>
    </source>
</evidence>
<dbReference type="PANTHER" id="PTHR11530:SF26">
    <property type="entry name" value="FAD DEPENDENT OXIDOREDUCTASE SUPERFAMILY (AFU_ORTHOLOGUE AFUA_5G13940)"/>
    <property type="match status" value="1"/>
</dbReference>
<comment type="caution">
    <text evidence="8">The sequence shown here is derived from an EMBL/GenBank/DDBJ whole genome shotgun (WGS) entry which is preliminary data.</text>
</comment>